<dbReference type="Pfam" id="PF00128">
    <property type="entry name" value="Alpha-amylase"/>
    <property type="match status" value="1"/>
</dbReference>
<dbReference type="Gene3D" id="3.20.20.80">
    <property type="entry name" value="Glycosidases"/>
    <property type="match status" value="1"/>
</dbReference>
<reference evidence="4" key="1">
    <citation type="submission" date="2019-09" db="EMBL/GenBank/DDBJ databases">
        <authorList>
            <person name="Jung D.-H."/>
        </authorList>
    </citation>
    <scope>NUCLEOTIDE SEQUENCE [LARGE SCALE GENOMIC DNA]</scope>
    <source>
        <strain evidence="4">JA-25</strain>
    </source>
</reference>
<dbReference type="PANTHER" id="PTHR43651">
    <property type="entry name" value="1,4-ALPHA-GLUCAN-BRANCHING ENZYME"/>
    <property type="match status" value="1"/>
</dbReference>
<feature type="domain" description="Glycosyl hydrolase family 13 catalytic" evidence="2">
    <location>
        <begin position="153"/>
        <end position="225"/>
    </location>
</feature>
<dbReference type="EMBL" id="WAEL01000008">
    <property type="protein sequence ID" value="NID12772.1"/>
    <property type="molecule type" value="Genomic_DNA"/>
</dbReference>
<keyword evidence="1" id="KW-0119">Carbohydrate metabolism</keyword>
<gene>
    <name evidence="3" type="ORF">F7231_21555</name>
</gene>
<dbReference type="Gene3D" id="2.60.40.10">
    <property type="entry name" value="Immunoglobulins"/>
    <property type="match status" value="1"/>
</dbReference>
<accession>A0ABX0QP65</accession>
<comment type="caution">
    <text evidence="3">The sequence shown here is derived from an EMBL/GenBank/DDBJ whole genome shotgun (WGS) entry which is preliminary data.</text>
</comment>
<dbReference type="Proteomes" id="UP000606008">
    <property type="component" value="Unassembled WGS sequence"/>
</dbReference>
<evidence type="ECO:0000259" key="2">
    <source>
        <dbReference type="Pfam" id="PF00128"/>
    </source>
</evidence>
<dbReference type="InterPro" id="IPR017853">
    <property type="entry name" value="GH"/>
</dbReference>
<keyword evidence="4" id="KW-1185">Reference proteome</keyword>
<evidence type="ECO:0000313" key="3">
    <source>
        <dbReference type="EMBL" id="NID12772.1"/>
    </source>
</evidence>
<dbReference type="SUPFAM" id="SSF51445">
    <property type="entry name" value="(Trans)glycosidases"/>
    <property type="match status" value="1"/>
</dbReference>
<name>A0ABX0QP65_9BACT</name>
<reference evidence="4" key="2">
    <citation type="submission" date="2023-07" db="EMBL/GenBank/DDBJ databases">
        <authorList>
            <person name="Jung D.-H."/>
        </authorList>
    </citation>
    <scope>NUCLEOTIDE SEQUENCE [LARGE SCALE GENOMIC DNA]</scope>
    <source>
        <strain evidence="4">JA-25</strain>
    </source>
</reference>
<evidence type="ECO:0000313" key="4">
    <source>
        <dbReference type="Proteomes" id="UP000606008"/>
    </source>
</evidence>
<proteinExistence type="predicted"/>
<dbReference type="InterPro" id="IPR006047">
    <property type="entry name" value="GH13_cat_dom"/>
</dbReference>
<dbReference type="CDD" id="cd02853">
    <property type="entry name" value="E_set_MTHase_like_N"/>
    <property type="match status" value="1"/>
</dbReference>
<dbReference type="PANTHER" id="PTHR43651:SF11">
    <property type="entry name" value="MALTO-OLIGOSYLTREHALOSE TREHALOHYDROLASE"/>
    <property type="match status" value="1"/>
</dbReference>
<evidence type="ECO:0000256" key="1">
    <source>
        <dbReference type="ARBA" id="ARBA00023277"/>
    </source>
</evidence>
<protein>
    <recommendedName>
        <fullName evidence="2">Glycosyl hydrolase family 13 catalytic domain-containing protein</fullName>
    </recommendedName>
</protein>
<dbReference type="InterPro" id="IPR013783">
    <property type="entry name" value="Ig-like_fold"/>
</dbReference>
<organism evidence="3 4">
    <name type="scientific">Fibrivirga algicola</name>
    <dbReference type="NCBI Taxonomy" id="2950420"/>
    <lineage>
        <taxon>Bacteria</taxon>
        <taxon>Pseudomonadati</taxon>
        <taxon>Bacteroidota</taxon>
        <taxon>Cytophagia</taxon>
        <taxon>Cytophagales</taxon>
        <taxon>Spirosomataceae</taxon>
        <taxon>Fibrivirga</taxon>
    </lineage>
</organism>
<sequence length="337" mass="38100">MDLANWMSSRPFLRIRSRPAIAMIHQLNVSKRSIGVTFNASQEAEITLWAPWATTVAVKRYRDSAILPLTSHDNGYWQLTTNELAPGDLYSFVLNELDIYADPASLAQPQGLYGPSQAVSTVDFYWEDTCWVNPPADEYLIHPIDLPTFTPEGTLNSVIGHLPGLKKRGITAISIRPLTPFSDASGKSVTNDYLFAIPPTFGGYRQLQHLVNACHYEGIAVVMTVGCPTTYHQQIKHVSADMQQQARQHFLIENILMWFRDFHIDAIRLEVDQSCSDAPTLPTDIRECTNALTAKDGHHYYLLVEQEMASDASEKTYRNDCLYDEPYAHTLHELFHK</sequence>